<protein>
    <submittedName>
        <fullName evidence="6">Transcriptional regulator, LysR family domain protein, putative</fullName>
    </submittedName>
</protein>
<evidence type="ECO:0000256" key="3">
    <source>
        <dbReference type="ARBA" id="ARBA00023125"/>
    </source>
</evidence>
<evidence type="ECO:0000256" key="2">
    <source>
        <dbReference type="ARBA" id="ARBA00023015"/>
    </source>
</evidence>
<dbReference type="PANTHER" id="PTHR30346">
    <property type="entry name" value="TRANSCRIPTIONAL DUAL REGULATOR HCAR-RELATED"/>
    <property type="match status" value="1"/>
</dbReference>
<proteinExistence type="inferred from homology"/>
<keyword evidence="2" id="KW-0805">Transcription regulation</keyword>
<dbReference type="EMBL" id="ABID01000001">
    <property type="protein sequence ID" value="EDQ05970.1"/>
    <property type="molecule type" value="Genomic_DNA"/>
</dbReference>
<dbReference type="InterPro" id="IPR036390">
    <property type="entry name" value="WH_DNA-bd_sf"/>
</dbReference>
<reference evidence="6 7" key="1">
    <citation type="submission" date="2007-11" db="EMBL/GenBank/DDBJ databases">
        <authorList>
            <person name="Wagner-Dobler I."/>
            <person name="Ferriera S."/>
            <person name="Johnson J."/>
            <person name="Kravitz S."/>
            <person name="Beeson K."/>
            <person name="Sutton G."/>
            <person name="Rogers Y.-H."/>
            <person name="Friedman R."/>
            <person name="Frazier M."/>
            <person name="Venter J.C."/>
        </authorList>
    </citation>
    <scope>NUCLEOTIDE SEQUENCE [LARGE SCALE GENOMIC DNA]</scope>
    <source>
        <strain evidence="6 7">HEL-45</strain>
    </source>
</reference>
<comment type="caution">
    <text evidence="6">The sequence shown here is derived from an EMBL/GenBank/DDBJ whole genome shotgun (WGS) entry which is preliminary data.</text>
</comment>
<dbReference type="PANTHER" id="PTHR30346:SF28">
    <property type="entry name" value="HTH-TYPE TRANSCRIPTIONAL REGULATOR CYNR"/>
    <property type="match status" value="1"/>
</dbReference>
<evidence type="ECO:0000313" key="6">
    <source>
        <dbReference type="EMBL" id="EDQ05970.1"/>
    </source>
</evidence>
<evidence type="ECO:0000313" key="7">
    <source>
        <dbReference type="Proteomes" id="UP000003257"/>
    </source>
</evidence>
<evidence type="ECO:0000256" key="1">
    <source>
        <dbReference type="ARBA" id="ARBA00009437"/>
    </source>
</evidence>
<dbReference type="Pfam" id="PF00126">
    <property type="entry name" value="HTH_1"/>
    <property type="match status" value="1"/>
</dbReference>
<dbReference type="InterPro" id="IPR000847">
    <property type="entry name" value="LysR_HTH_N"/>
</dbReference>
<feature type="domain" description="HTH lysR-type" evidence="5">
    <location>
        <begin position="26"/>
        <end position="83"/>
    </location>
</feature>
<sequence length="306" mass="34708">MNQHMSDIEPVNTVPQTPQKEPAPALLFEMMRSFVTLASTLNLSHAVAQMTSTRQTVRRHIQQLEDTMGAPLFSIENRRYSLTKAGEEALPEARDILDRGKLWLGGKTRHIDGMLRLSYEEPNGWCFHQKQQPLSLIWDGGSPMLQAALEAWTQSRGELESEAFRAMRPYVLVYRDSPNGWICTEVGEKSFYTQWWGWSNARSSIGRPLKLFPGGPEFENMLNFPFREVEATYGVRLDEVVTQIPREEGGHPVPLAYKRLLMAGRYPDKSFALIAAVDRSTTVNIEGVDETFLQEMPLDAKVTFTG</sequence>
<dbReference type="SUPFAM" id="SSF46785">
    <property type="entry name" value="Winged helix' DNA-binding domain"/>
    <property type="match status" value="1"/>
</dbReference>
<keyword evidence="4" id="KW-0804">Transcription</keyword>
<dbReference type="InterPro" id="IPR036388">
    <property type="entry name" value="WH-like_DNA-bd_sf"/>
</dbReference>
<dbReference type="Gene3D" id="1.10.10.10">
    <property type="entry name" value="Winged helix-like DNA-binding domain superfamily/Winged helix DNA-binding domain"/>
    <property type="match status" value="1"/>
</dbReference>
<evidence type="ECO:0000256" key="4">
    <source>
        <dbReference type="ARBA" id="ARBA00023163"/>
    </source>
</evidence>
<evidence type="ECO:0000259" key="5">
    <source>
        <dbReference type="PROSITE" id="PS50931"/>
    </source>
</evidence>
<accession>A0ABP2DFX1</accession>
<dbReference type="Proteomes" id="UP000003257">
    <property type="component" value="Unassembled WGS sequence"/>
</dbReference>
<name>A0ABP2DFX1_9RHOB</name>
<keyword evidence="7" id="KW-1185">Reference proteome</keyword>
<organism evidence="6 7">
    <name type="scientific">Sulfitobacter indolifex HEL-45</name>
    <dbReference type="NCBI Taxonomy" id="391624"/>
    <lineage>
        <taxon>Bacteria</taxon>
        <taxon>Pseudomonadati</taxon>
        <taxon>Pseudomonadota</taxon>
        <taxon>Alphaproteobacteria</taxon>
        <taxon>Rhodobacterales</taxon>
        <taxon>Roseobacteraceae</taxon>
        <taxon>Sulfitobacter</taxon>
    </lineage>
</organism>
<keyword evidence="3" id="KW-0238">DNA-binding</keyword>
<gene>
    <name evidence="6" type="ORF">OIHEL45_04130</name>
</gene>
<dbReference type="PROSITE" id="PS50931">
    <property type="entry name" value="HTH_LYSR"/>
    <property type="match status" value="1"/>
</dbReference>
<comment type="similarity">
    <text evidence="1">Belongs to the LysR transcriptional regulatory family.</text>
</comment>